<evidence type="ECO:0000313" key="1">
    <source>
        <dbReference type="EMBL" id="MEQ2251804.1"/>
    </source>
</evidence>
<keyword evidence="2" id="KW-1185">Reference proteome</keyword>
<dbReference type="Proteomes" id="UP001482620">
    <property type="component" value="Unassembled WGS sequence"/>
</dbReference>
<proteinExistence type="predicted"/>
<name>A0ABV0V452_9TELE</name>
<evidence type="ECO:0000313" key="2">
    <source>
        <dbReference type="Proteomes" id="UP001482620"/>
    </source>
</evidence>
<protein>
    <submittedName>
        <fullName evidence="1">Uncharacterized protein</fullName>
    </submittedName>
</protein>
<accession>A0ABV0V452</accession>
<reference evidence="1 2" key="1">
    <citation type="submission" date="2021-06" db="EMBL/GenBank/DDBJ databases">
        <authorList>
            <person name="Palmer J.M."/>
        </authorList>
    </citation>
    <scope>NUCLEOTIDE SEQUENCE [LARGE SCALE GENOMIC DNA]</scope>
    <source>
        <strain evidence="2">if_2019</strain>
        <tissue evidence="1">Muscle</tissue>
    </source>
</reference>
<sequence>MKEWKVGEKQQIEGRNRTRLTTVCCCWLATQKEHNTTIVTLLLSGIHPQDNCYYISLALFSPTAHSKEFLLFQTGKNIAVKLIQLFVKTEKISAVCILNFKC</sequence>
<organism evidence="1 2">
    <name type="scientific">Ilyodon furcidens</name>
    <name type="common">goldbreast splitfin</name>
    <dbReference type="NCBI Taxonomy" id="33524"/>
    <lineage>
        <taxon>Eukaryota</taxon>
        <taxon>Metazoa</taxon>
        <taxon>Chordata</taxon>
        <taxon>Craniata</taxon>
        <taxon>Vertebrata</taxon>
        <taxon>Euteleostomi</taxon>
        <taxon>Actinopterygii</taxon>
        <taxon>Neopterygii</taxon>
        <taxon>Teleostei</taxon>
        <taxon>Neoteleostei</taxon>
        <taxon>Acanthomorphata</taxon>
        <taxon>Ovalentaria</taxon>
        <taxon>Atherinomorphae</taxon>
        <taxon>Cyprinodontiformes</taxon>
        <taxon>Goodeidae</taxon>
        <taxon>Ilyodon</taxon>
    </lineage>
</organism>
<dbReference type="EMBL" id="JAHRIQ010093971">
    <property type="protein sequence ID" value="MEQ2251804.1"/>
    <property type="molecule type" value="Genomic_DNA"/>
</dbReference>
<gene>
    <name evidence="1" type="ORF">ILYODFUR_014951</name>
</gene>
<comment type="caution">
    <text evidence="1">The sequence shown here is derived from an EMBL/GenBank/DDBJ whole genome shotgun (WGS) entry which is preliminary data.</text>
</comment>